<feature type="region of interest" description="Disordered" evidence="2">
    <location>
        <begin position="272"/>
        <end position="297"/>
    </location>
</feature>
<keyword evidence="4" id="KW-1185">Reference proteome</keyword>
<feature type="compositionally biased region" description="Polar residues" evidence="2">
    <location>
        <begin position="206"/>
        <end position="215"/>
    </location>
</feature>
<feature type="compositionally biased region" description="Basic and acidic residues" evidence="2">
    <location>
        <begin position="895"/>
        <end position="924"/>
    </location>
</feature>
<evidence type="ECO:0000313" key="3">
    <source>
        <dbReference type="EMBL" id="KAK7200283.1"/>
    </source>
</evidence>
<feature type="region of interest" description="Disordered" evidence="2">
    <location>
        <begin position="603"/>
        <end position="661"/>
    </location>
</feature>
<feature type="region of interest" description="Disordered" evidence="2">
    <location>
        <begin position="368"/>
        <end position="419"/>
    </location>
</feature>
<feature type="compositionally biased region" description="Low complexity" evidence="2">
    <location>
        <begin position="715"/>
        <end position="748"/>
    </location>
</feature>
<feature type="region of interest" description="Disordered" evidence="2">
    <location>
        <begin position="709"/>
        <end position="748"/>
    </location>
</feature>
<feature type="compositionally biased region" description="Low complexity" evidence="2">
    <location>
        <begin position="609"/>
        <end position="623"/>
    </location>
</feature>
<keyword evidence="1" id="KW-0175">Coiled coil</keyword>
<feature type="compositionally biased region" description="Low complexity" evidence="2">
    <location>
        <begin position="368"/>
        <end position="378"/>
    </location>
</feature>
<accession>A0AAW0F542</accession>
<feature type="compositionally biased region" description="Basic and acidic residues" evidence="2">
    <location>
        <begin position="194"/>
        <end position="204"/>
    </location>
</feature>
<feature type="compositionally biased region" description="Basic and acidic residues" evidence="2">
    <location>
        <begin position="643"/>
        <end position="661"/>
    </location>
</feature>
<proteinExistence type="predicted"/>
<protein>
    <submittedName>
        <fullName evidence="3">Uncharacterized protein</fullName>
    </submittedName>
</protein>
<feature type="region of interest" description="Disordered" evidence="2">
    <location>
        <begin position="955"/>
        <end position="977"/>
    </location>
</feature>
<feature type="coiled-coil region" evidence="1">
    <location>
        <begin position="1855"/>
        <end position="1905"/>
    </location>
</feature>
<evidence type="ECO:0000256" key="2">
    <source>
        <dbReference type="SAM" id="MobiDB-lite"/>
    </source>
</evidence>
<dbReference type="PANTHER" id="PTHR43941">
    <property type="entry name" value="STRUCTURAL MAINTENANCE OF CHROMOSOMES PROTEIN 2"/>
    <property type="match status" value="1"/>
</dbReference>
<feature type="region of interest" description="Disordered" evidence="2">
    <location>
        <begin position="1"/>
        <end position="23"/>
    </location>
</feature>
<feature type="region of interest" description="Disordered" evidence="2">
    <location>
        <begin position="194"/>
        <end position="233"/>
    </location>
</feature>
<dbReference type="EMBL" id="JAECZO010000004">
    <property type="protein sequence ID" value="KAK7200283.1"/>
    <property type="molecule type" value="Genomic_DNA"/>
</dbReference>
<comment type="caution">
    <text evidence="3">The sequence shown here is derived from an EMBL/GenBank/DDBJ whole genome shotgun (WGS) entry which is preliminary data.</text>
</comment>
<evidence type="ECO:0000256" key="1">
    <source>
        <dbReference type="SAM" id="Coils"/>
    </source>
</evidence>
<feature type="coiled-coil region" evidence="1">
    <location>
        <begin position="1653"/>
        <end position="1726"/>
    </location>
</feature>
<name>A0AAW0F542_9TRYP</name>
<feature type="region of interest" description="Disordered" evidence="2">
    <location>
        <begin position="894"/>
        <end position="924"/>
    </location>
</feature>
<gene>
    <name evidence="3" type="ORF">NESM_000081100</name>
</gene>
<feature type="compositionally biased region" description="Low complexity" evidence="2">
    <location>
        <begin position="389"/>
        <end position="419"/>
    </location>
</feature>
<dbReference type="SUPFAM" id="SSF64593">
    <property type="entry name" value="Intermediate filament protein, coiled coil region"/>
    <property type="match status" value="1"/>
</dbReference>
<sequence>MESSTTSARRGRSPAVPVPASERAKQMHAARLLGRSNELLHAGRVFSAWAAATRERKLQTHLKRCSTMLKHNSLRHSYARCFLRWLAFTQARTSDEVRSVTQLRRDVPLRSKSDFLALARRYFAKWRAHLRERRQRTVTNVELLEQLNRERLRSRTLMRWWRLHHTRTSARHAAEVAERESAIQELQRELERAAQESRHLREQLESAAQRQSRLQTDLDLSRDDFDGSEQLRQTEVHELRTAMRRAVERLEGPASLHLRALRKWGVALPSSATGSAADAATPPPAPETPLTSSRQSQDTAEALLSTVDDAVASLISLARLEVPPASLDECVNHLRERLSEEAKEASAVRAQRDELAAAAQTTRATLAAASPLLGLGSPTDSDGEGSRETSQTPSRTGGTSGTSALRSARRTAGGARRTGAPAAFVVGSSSFAAPATSGATTPSFSPLASPPETTLAAMHELPRLLVDEAKAVVGAVQAAHKDVRRAAGEVDDLQDAALRAIDALGGRGATNTDFMAKPRESVEARVARSGSIADSLRNLCEDMVVVLVLTSLWSGKGASERVSEALERLWHRTHDLEATHTDYLRQLEQYMAVVHAAAALLRPPPPAATPSSSASSQRTAALLARRRHSAPPDDTAATPEQVDEARRSAEQLAAKGDRRPTELLDRCLKAQEEQQQPKPSPPKSVDVPADELETLVKAAQDIVAVTVRRGRSGERGSPAAAAAAAAATTPRRSRSAAEAPGTASPATKTAAAALQEAIAAATDTLKRADGVVDASLVDALERSWERGRRLAEEHAHLKEERAKAATQAADRQRRGEAELRELQGRVQTLTAAEQQREEAKRRLQAELETARAAAAAAQTAASEAVRSRQQEELETAVAAAKDAEEARRQLAAALKEAETQHKASERALKKQLDDAERSRGAAEREAQRQLRVAQREASQSAQDCKKLEKELKAKEAEAAADAEARHAQAAARDREHDEHIAATRALQERLSAAEAAHAAAAEECAALRTRLAALEAAKQQALAQSAQLQQQLTATESETSRTGEVQAGLRQQLADLAQQVAEREAVVADLEDRLRLADSAAVAATAAQREQAEQLLAVERENRSNNAVGVFLRDVVRDCMTRLHLLTRHATAAAMSPRASLKLQQALDRPPPLLTRDSDPSEYVEYVLRLDGNDSVGRRLVQEHLSDNAAVHGLRAPSEQPRASGAATAAAPSTWEVVAELHDRLVLLYENEALMDESAATQQDRLAALTRERDQLAAATTAALAELAPWSSPAVAAADGASEVLAGGHALRTAAEEVAQALADMHKVAELARPLVELRSSGSPPRRASVSTGQRAPDSDAAATERRLTLVADVQDMADCLQHLSESVMHGILALGGTPRDAELNGAKAPVHPRDATVAAASAVPPTGCVDTRVLGTRLEAICRETGASVQEVKELLGIADTTAAADGATVADSQRGGGGGRPGKLSDVLPTIRAKMTELHVVKRESERMLTGLNRAFNDDEDECLSASTSSMQRSLKPKHKPLPAFQGTPEAGLRLLQQEIKGRRKKESRRPSDFAGVLQDTKATVRERIGDLQELRLACRATLQVLEGRFVAGGAAEQPPTYGEALVAVLTAQVEDLRQVLPETEEALAGIRGSLQDVTVGTRLHMLCDAVRSLKMERDSLKDDLARRTRQSNVLLGDLTTEATALRAEMARHLEEHEQLLDEKERVEDEVDTHKRSAAELAAKLAPLQHECNVLCDALVHTLRGLPGTPYRDIPAGGVQKNLVAALKAEQGRPLTAYVEAALRSADAHQHCLQDILRGSLGELRGDVAALRAQVTDSWELYGRPMADAAAQQLVETTEVLALENNMLRPRAIERERLRRDKAELEAELAEAKAARADTVARLEHAEDENAKLRRAARDAQMARVLATGDDGEGEEKKGRSSGRVYSTPSADWERRMIDGATELTMDAVDSMSGVSMSAVFGSVVEETLRIYSGVRHGLHAVEAAYAASRGHGERHVQVEVEERLQELRELSTSADYLWTRLPVLYRVPYQ</sequence>
<dbReference type="Proteomes" id="UP001430356">
    <property type="component" value="Unassembled WGS sequence"/>
</dbReference>
<feature type="region of interest" description="Disordered" evidence="2">
    <location>
        <begin position="1908"/>
        <end position="1929"/>
    </location>
</feature>
<dbReference type="Gene3D" id="1.20.5.170">
    <property type="match status" value="1"/>
</dbReference>
<organism evidence="3 4">
    <name type="scientific">Novymonas esmeraldas</name>
    <dbReference type="NCBI Taxonomy" id="1808958"/>
    <lineage>
        <taxon>Eukaryota</taxon>
        <taxon>Discoba</taxon>
        <taxon>Euglenozoa</taxon>
        <taxon>Kinetoplastea</taxon>
        <taxon>Metakinetoplastina</taxon>
        <taxon>Trypanosomatida</taxon>
        <taxon>Trypanosomatidae</taxon>
        <taxon>Novymonas</taxon>
    </lineage>
</organism>
<reference evidence="3 4" key="1">
    <citation type="journal article" date="2021" name="MBio">
        <title>A New Model Trypanosomatid, Novymonas esmeraldas: Genomic Perception of Its 'Candidatus Pandoraea novymonadis' Endosymbiont.</title>
        <authorList>
            <person name="Zakharova A."/>
            <person name="Saura A."/>
            <person name="Butenko A."/>
            <person name="Podesvova L."/>
            <person name="Warmusova S."/>
            <person name="Kostygov A.Y."/>
            <person name="Nenarokova A."/>
            <person name="Lukes J."/>
            <person name="Opperdoes F.R."/>
            <person name="Yurchenko V."/>
        </authorList>
    </citation>
    <scope>NUCLEOTIDE SEQUENCE [LARGE SCALE GENOMIC DNA]</scope>
    <source>
        <strain evidence="3 4">E262AT.01</strain>
    </source>
</reference>
<evidence type="ECO:0000313" key="4">
    <source>
        <dbReference type="Proteomes" id="UP001430356"/>
    </source>
</evidence>
<feature type="region of interest" description="Disordered" evidence="2">
    <location>
        <begin position="1316"/>
        <end position="1343"/>
    </location>
</feature>
<dbReference type="PANTHER" id="PTHR43941:SF1">
    <property type="entry name" value="STRUCTURAL MAINTENANCE OF CHROMOSOMES PROTEIN 2"/>
    <property type="match status" value="1"/>
</dbReference>